<dbReference type="GO" id="GO:0003723">
    <property type="term" value="F:RNA binding"/>
    <property type="evidence" value="ECO:0007669"/>
    <property type="project" value="InterPro"/>
</dbReference>
<feature type="region of interest" description="Disordered" evidence="4">
    <location>
        <begin position="174"/>
        <end position="219"/>
    </location>
</feature>
<keyword evidence="3" id="KW-0413">Isomerase</keyword>
<feature type="compositionally biased region" description="Basic and acidic residues" evidence="4">
    <location>
        <begin position="561"/>
        <end position="578"/>
    </location>
</feature>
<evidence type="ECO:0000256" key="3">
    <source>
        <dbReference type="ARBA" id="ARBA00023235"/>
    </source>
</evidence>
<comment type="similarity">
    <text evidence="1">Belongs to the tRNA pseudouridine synthase TruA family.</text>
</comment>
<dbReference type="GO" id="GO:0009982">
    <property type="term" value="F:pseudouridine synthase activity"/>
    <property type="evidence" value="ECO:0007669"/>
    <property type="project" value="InterPro"/>
</dbReference>
<dbReference type="Gene3D" id="3.30.70.580">
    <property type="entry name" value="Pseudouridine synthase I, catalytic domain, N-terminal subdomain"/>
    <property type="match status" value="1"/>
</dbReference>
<accession>A0A9P9XZ76</accession>
<proteinExistence type="inferred from homology"/>
<dbReference type="Proteomes" id="UP001055219">
    <property type="component" value="Unassembled WGS sequence"/>
</dbReference>
<dbReference type="InterPro" id="IPR020103">
    <property type="entry name" value="PsdUridine_synth_cat_dom_sf"/>
</dbReference>
<dbReference type="SUPFAM" id="SSF55120">
    <property type="entry name" value="Pseudouridine synthase"/>
    <property type="match status" value="1"/>
</dbReference>
<dbReference type="PANTHER" id="PTHR11142">
    <property type="entry name" value="PSEUDOURIDYLATE SYNTHASE"/>
    <property type="match status" value="1"/>
</dbReference>
<dbReference type="InterPro" id="IPR020097">
    <property type="entry name" value="PsdUridine_synth_TruA_a/b_dom"/>
</dbReference>
<dbReference type="Gene3D" id="3.30.70.660">
    <property type="entry name" value="Pseudouridine synthase I, catalytic domain, C-terminal subdomain"/>
    <property type="match status" value="1"/>
</dbReference>
<dbReference type="RefSeq" id="XP_051361149.1">
    <property type="nucleotide sequence ID" value="XM_051507611.1"/>
</dbReference>
<evidence type="ECO:0000256" key="1">
    <source>
        <dbReference type="ARBA" id="ARBA00009375"/>
    </source>
</evidence>
<feature type="compositionally biased region" description="Basic residues" evidence="4">
    <location>
        <begin position="178"/>
        <end position="189"/>
    </location>
</feature>
<dbReference type="Pfam" id="PF01416">
    <property type="entry name" value="PseudoU_synth_1"/>
    <property type="match status" value="1"/>
</dbReference>
<dbReference type="OrthoDB" id="25767at2759"/>
<sequence>MHLPSGSLQSCAKLLTPKVLIRHYARRSVPAIITTMEATKLPDDYDKWTKDSLIKRLREIDAYAKRQGSSLPEAPPTKKRKDAPKLDAANYNTRYIALKLAYLGRNYGAFEYAASTATPSIEEELFKALTKACLIFPKDPNVVDFSGCEYSKCGRTDRGVSAFGQVIALRVRSARPVPGKKPRKEKKKKAAEQEAASSPLDVSRPEPEPEPEPVERPPFDPIKHEIAYARVLNRILPADIRVMAWCPSPPEGFSARFSCQEREYRYFFTQPAYNPPMTVPRKQKHPGWLDIEAMKDAAKRFEGDRDFRNFCKVDPAKNITNYRRFIMEAAIYEADDMSSHFPLPGREIPIDVAPGLQKLPKVYYFKVRGTAFLWHQIRHMIAILFNVGQGLETPDIVDRLLDVENNPRRPTYTMADEVPLVLWDCKFVGEGAARDPQASEKNLDWLHADDEVDSSKNALSVTLGDSAWRVWRDRKMDEILANGFLQMLSRKPETTTVQIPDVAVSKTKPKPWSTQRFEGGNGARLMGTYIPVMDMLKMETPQEQSDRYAKRKGYSSMAELNEAKYGSKQDKMDQDTGE</sequence>
<reference evidence="6" key="2">
    <citation type="submission" date="2022-07" db="EMBL/GenBank/DDBJ databases">
        <authorList>
            <person name="Goncalves M.F.M."/>
            <person name="Hilario S."/>
            <person name="Van De Peer Y."/>
            <person name="Esteves A.C."/>
            <person name="Alves A."/>
        </authorList>
    </citation>
    <scope>NUCLEOTIDE SEQUENCE</scope>
    <source>
        <strain evidence="6">MUM 19.33</strain>
    </source>
</reference>
<dbReference type="GO" id="GO:1990481">
    <property type="term" value="P:mRNA pseudouridine synthesis"/>
    <property type="evidence" value="ECO:0007669"/>
    <property type="project" value="TreeGrafter"/>
</dbReference>
<evidence type="ECO:0000259" key="5">
    <source>
        <dbReference type="Pfam" id="PF01416"/>
    </source>
</evidence>
<dbReference type="GO" id="GO:0031119">
    <property type="term" value="P:tRNA pseudouridine synthesis"/>
    <property type="evidence" value="ECO:0007669"/>
    <property type="project" value="TreeGrafter"/>
</dbReference>
<feature type="domain" description="Pseudouridine synthase I TruA alpha/beta" evidence="5">
    <location>
        <begin position="297"/>
        <end position="427"/>
    </location>
</feature>
<evidence type="ECO:0000256" key="2">
    <source>
        <dbReference type="ARBA" id="ARBA00022694"/>
    </source>
</evidence>
<dbReference type="InterPro" id="IPR001406">
    <property type="entry name" value="PsdUridine_synth_TruA"/>
</dbReference>
<dbReference type="HAMAP" id="MF_00171">
    <property type="entry name" value="TruA"/>
    <property type="match status" value="1"/>
</dbReference>
<dbReference type="InterPro" id="IPR020094">
    <property type="entry name" value="TruA/RsuA/RluB/E/F_N"/>
</dbReference>
<dbReference type="EMBL" id="JAGIXG020000034">
    <property type="protein sequence ID" value="KAI6780293.1"/>
    <property type="molecule type" value="Genomic_DNA"/>
</dbReference>
<protein>
    <submittedName>
        <fullName evidence="6">tRNA pseudouridine synthase-like protein</fullName>
    </submittedName>
</protein>
<evidence type="ECO:0000313" key="7">
    <source>
        <dbReference type="Proteomes" id="UP001055219"/>
    </source>
</evidence>
<dbReference type="GeneID" id="75831879"/>
<reference evidence="6" key="1">
    <citation type="journal article" date="2021" name="J Fungi (Basel)">
        <title>Genomic and Metabolomic Analyses of the Marine Fungus Emericellopsis cladophorae: Insights into Saltwater Adaptability Mechanisms and Its Biosynthetic Potential.</title>
        <authorList>
            <person name="Goncalves M.F.M."/>
            <person name="Hilario S."/>
            <person name="Van de Peer Y."/>
            <person name="Esteves A.C."/>
            <person name="Alves A."/>
        </authorList>
    </citation>
    <scope>NUCLEOTIDE SEQUENCE</scope>
    <source>
        <strain evidence="6">MUM 19.33</strain>
    </source>
</reference>
<dbReference type="InterPro" id="IPR020095">
    <property type="entry name" value="PsdUridine_synth_TruA_C"/>
</dbReference>
<evidence type="ECO:0000256" key="4">
    <source>
        <dbReference type="SAM" id="MobiDB-lite"/>
    </source>
</evidence>
<evidence type="ECO:0000313" key="6">
    <source>
        <dbReference type="EMBL" id="KAI6780293.1"/>
    </source>
</evidence>
<gene>
    <name evidence="6" type="ORF">J7T54_005395</name>
</gene>
<keyword evidence="2" id="KW-0819">tRNA processing</keyword>
<organism evidence="6 7">
    <name type="scientific">Emericellopsis cladophorae</name>
    <dbReference type="NCBI Taxonomy" id="2686198"/>
    <lineage>
        <taxon>Eukaryota</taxon>
        <taxon>Fungi</taxon>
        <taxon>Dikarya</taxon>
        <taxon>Ascomycota</taxon>
        <taxon>Pezizomycotina</taxon>
        <taxon>Sordariomycetes</taxon>
        <taxon>Hypocreomycetidae</taxon>
        <taxon>Hypocreales</taxon>
        <taxon>Bionectriaceae</taxon>
        <taxon>Emericellopsis</taxon>
    </lineage>
</organism>
<dbReference type="PANTHER" id="PTHR11142:SF5">
    <property type="entry name" value="TRNA PSEUDOURIDINE(38_39) SYNTHASE"/>
    <property type="match status" value="1"/>
</dbReference>
<name>A0A9P9XZ76_9HYPO</name>
<dbReference type="AlphaFoldDB" id="A0A9P9XZ76"/>
<feature type="compositionally biased region" description="Basic and acidic residues" evidence="4">
    <location>
        <begin position="203"/>
        <end position="219"/>
    </location>
</feature>
<comment type="caution">
    <text evidence="6">The sequence shown here is derived from an EMBL/GenBank/DDBJ whole genome shotgun (WGS) entry which is preliminary data.</text>
</comment>
<dbReference type="GO" id="GO:0005634">
    <property type="term" value="C:nucleus"/>
    <property type="evidence" value="ECO:0007669"/>
    <property type="project" value="TreeGrafter"/>
</dbReference>
<feature type="region of interest" description="Disordered" evidence="4">
    <location>
        <begin position="559"/>
        <end position="578"/>
    </location>
</feature>
<keyword evidence="7" id="KW-1185">Reference proteome</keyword>
<dbReference type="GO" id="GO:0005737">
    <property type="term" value="C:cytoplasm"/>
    <property type="evidence" value="ECO:0007669"/>
    <property type="project" value="TreeGrafter"/>
</dbReference>